<dbReference type="PROSITE" id="PS50985">
    <property type="entry name" value="GRAS"/>
    <property type="match status" value="1"/>
</dbReference>
<dbReference type="OMA" id="RCTGITE"/>
<name>U5DD52_AMBTC</name>
<feature type="short sequence motif" description="LXXLL motif" evidence="3">
    <location>
        <begin position="494"/>
        <end position="498"/>
    </location>
</feature>
<dbReference type="GO" id="GO:0003700">
    <property type="term" value="F:DNA-binding transcription factor activity"/>
    <property type="evidence" value="ECO:0000318"/>
    <property type="project" value="GO_Central"/>
</dbReference>
<dbReference type="GO" id="GO:0032875">
    <property type="term" value="P:regulation of DNA endoreduplication"/>
    <property type="evidence" value="ECO:0007669"/>
    <property type="project" value="EnsemblPlants"/>
</dbReference>
<dbReference type="OrthoDB" id="1902659at2759"/>
<comment type="similarity">
    <text evidence="3">Belongs to the GRAS family.</text>
</comment>
<dbReference type="GO" id="GO:0007346">
    <property type="term" value="P:regulation of mitotic cell cycle"/>
    <property type="evidence" value="ECO:0007669"/>
    <property type="project" value="EnsemblPlants"/>
</dbReference>
<keyword evidence="2" id="KW-0804">Transcription</keyword>
<dbReference type="GO" id="GO:0043565">
    <property type="term" value="F:sequence-specific DNA binding"/>
    <property type="evidence" value="ECO:0000318"/>
    <property type="project" value="GO_Central"/>
</dbReference>
<dbReference type="AlphaFoldDB" id="U5DD52"/>
<dbReference type="eggNOG" id="ENOG502QU5D">
    <property type="taxonomic scope" value="Eukaryota"/>
</dbReference>
<evidence type="ECO:0000313" key="5">
    <source>
        <dbReference type="EMBL" id="ERN19352.1"/>
    </source>
</evidence>
<dbReference type="STRING" id="13333.U5DD52"/>
<feature type="compositionally biased region" description="Basic and acidic residues" evidence="4">
    <location>
        <begin position="224"/>
        <end position="238"/>
    </location>
</feature>
<dbReference type="Gramene" id="ERN19352">
    <property type="protein sequence ID" value="ERN19352"/>
    <property type="gene ID" value="AMTR_s00069p00112440"/>
</dbReference>
<reference evidence="6" key="1">
    <citation type="journal article" date="2013" name="Science">
        <title>The Amborella genome and the evolution of flowering plants.</title>
        <authorList>
            <consortium name="Amborella Genome Project"/>
        </authorList>
    </citation>
    <scope>NUCLEOTIDE SEQUENCE [LARGE SCALE GENOMIC DNA]</scope>
</reference>
<comment type="caution">
    <text evidence="3">Lacks conserved residue(s) required for the propagation of feature annotation.</text>
</comment>
<dbReference type="PANTHER" id="PTHR31636">
    <property type="entry name" value="OSJNBA0084A10.13 PROTEIN-RELATED"/>
    <property type="match status" value="1"/>
</dbReference>
<dbReference type="InterPro" id="IPR005202">
    <property type="entry name" value="TF_GRAS"/>
</dbReference>
<feature type="region of interest" description="VHIID" evidence="3">
    <location>
        <begin position="370"/>
        <end position="435"/>
    </location>
</feature>
<organism evidence="5 6">
    <name type="scientific">Amborella trichopoda</name>
    <dbReference type="NCBI Taxonomy" id="13333"/>
    <lineage>
        <taxon>Eukaryota</taxon>
        <taxon>Viridiplantae</taxon>
        <taxon>Streptophyta</taxon>
        <taxon>Embryophyta</taxon>
        <taxon>Tracheophyta</taxon>
        <taxon>Spermatophyta</taxon>
        <taxon>Magnoliopsida</taxon>
        <taxon>Amborellales</taxon>
        <taxon>Amborellaceae</taxon>
        <taxon>Amborella</taxon>
    </lineage>
</organism>
<dbReference type="GO" id="GO:1900459">
    <property type="term" value="P:positive regulation of brassinosteroid mediated signaling pathway"/>
    <property type="evidence" value="ECO:0007669"/>
    <property type="project" value="EnsemblPlants"/>
</dbReference>
<protein>
    <submittedName>
        <fullName evidence="5">Uncharacterized protein</fullName>
    </submittedName>
</protein>
<feature type="region of interest" description="SAW" evidence="3">
    <location>
        <begin position="580"/>
        <end position="656"/>
    </location>
</feature>
<keyword evidence="1" id="KW-0805">Transcription regulation</keyword>
<evidence type="ECO:0000256" key="3">
    <source>
        <dbReference type="PROSITE-ProRule" id="PRU01191"/>
    </source>
</evidence>
<dbReference type="Proteomes" id="UP000017836">
    <property type="component" value="Unassembled WGS sequence"/>
</dbReference>
<sequence length="676" mass="76512">MLAGCSALLSPRHRLRTDSGEQFHSIQTQQKQSCHFQIQDKLYVSQHSSNSMSTQRLDLPCSFSRKEVPRSQPLIESSTTCSLRRNARIPAPITSGFRPKAADYNKIEVSETFWERGKSLKRFCDQNPAEDFSTSRAKRIRGEEKLSLSQLGHDDFCFSENVKPESIGLSPGFESFDPPVSFSPPSIEEEGVYSYTKPESILSPLPLAKTSAWVESIVTEVLEKGDNKDGETSEEPKKSKTSSSSSETESLTHKEENKSPEKDTGEGTSVPYQPEEAPESSENLEREQGLELVSLLVSCTEAITSKNFTLISQFLSRLGELASPEGTSIHRVVAYFTEALTLRVFKLWPHIFHLFPLQSDFSEDDSAIGFRLLNQMNPIPKFMHFTANEMILRAFEGKDQVHIIDFDIKQGLQWPGLFQSLATRPNPPSHVRITGIGESKHELQETGERLAGFAEAMNLKFEFHAVVDKLEDVRLWMLHVKEGESVVVNCILQLHTVLYDDNVGALRDLLGLMQSTRPVMVVIAEQEASHNDPNWELRFLRTLKYYSAIFDSIDASFPRDSPARIKVEEMFAREIRNIVACEGRERTERHESFETWKRLMEEVGFRSLRVEERERLQSQMILKMYDCDSYNVVKQGEEGLTLCWLDQPLFTVSSWAPIDVAGSSSSFSQPGGEIEG</sequence>
<evidence type="ECO:0000256" key="1">
    <source>
        <dbReference type="ARBA" id="ARBA00023015"/>
    </source>
</evidence>
<evidence type="ECO:0000256" key="2">
    <source>
        <dbReference type="ARBA" id="ARBA00023163"/>
    </source>
</evidence>
<feature type="compositionally biased region" description="Basic and acidic residues" evidence="4">
    <location>
        <begin position="250"/>
        <end position="265"/>
    </location>
</feature>
<evidence type="ECO:0000256" key="4">
    <source>
        <dbReference type="SAM" id="MobiDB-lite"/>
    </source>
</evidence>
<dbReference type="GO" id="GO:0006355">
    <property type="term" value="P:regulation of DNA-templated transcription"/>
    <property type="evidence" value="ECO:0000318"/>
    <property type="project" value="GO_Central"/>
</dbReference>
<feature type="region of interest" description="PFYRE" evidence="3">
    <location>
        <begin position="486"/>
        <end position="577"/>
    </location>
</feature>
<feature type="region of interest" description="Leucine repeat II (LRII)" evidence="3">
    <location>
        <begin position="445"/>
        <end position="477"/>
    </location>
</feature>
<feature type="region of interest" description="Disordered" evidence="4">
    <location>
        <begin position="224"/>
        <end position="285"/>
    </location>
</feature>
<feature type="short sequence motif" description="VHIID" evidence="3">
    <location>
        <begin position="401"/>
        <end position="405"/>
    </location>
</feature>
<gene>
    <name evidence="5" type="ORF">AMTR_s00069p00112440</name>
</gene>
<dbReference type="HOGENOM" id="CLU_016521_0_0_1"/>
<dbReference type="Pfam" id="PF03514">
    <property type="entry name" value="GRAS"/>
    <property type="match status" value="1"/>
</dbReference>
<accession>U5DD52</accession>
<evidence type="ECO:0000313" key="6">
    <source>
        <dbReference type="Proteomes" id="UP000017836"/>
    </source>
</evidence>
<keyword evidence="6" id="KW-1185">Reference proteome</keyword>
<proteinExistence type="inferred from homology"/>
<dbReference type="GO" id="GO:0005634">
    <property type="term" value="C:nucleus"/>
    <property type="evidence" value="ECO:0000318"/>
    <property type="project" value="GO_Central"/>
</dbReference>
<dbReference type="KEGG" id="atr:18447736"/>
<dbReference type="EMBL" id="KI392069">
    <property type="protein sequence ID" value="ERN19352.1"/>
    <property type="molecule type" value="Genomic_DNA"/>
</dbReference>